<dbReference type="AlphaFoldDB" id="A0A011NVH5"/>
<evidence type="ECO:0000259" key="7">
    <source>
        <dbReference type="Pfam" id="PF02350"/>
    </source>
</evidence>
<organism evidence="8 9">
    <name type="scientific">Candidatus Accumulibacter adjunctus</name>
    <dbReference type="NCBI Taxonomy" id="1454001"/>
    <lineage>
        <taxon>Bacteria</taxon>
        <taxon>Pseudomonadati</taxon>
        <taxon>Pseudomonadota</taxon>
        <taxon>Betaproteobacteria</taxon>
        <taxon>Candidatus Accumulibacter</taxon>
    </lineage>
</organism>
<evidence type="ECO:0000256" key="2">
    <source>
        <dbReference type="ARBA" id="ARBA00036080"/>
    </source>
</evidence>
<dbReference type="Pfam" id="PF02350">
    <property type="entry name" value="Epimerase_2"/>
    <property type="match status" value="1"/>
</dbReference>
<dbReference type="PANTHER" id="PTHR43174">
    <property type="entry name" value="UDP-N-ACETYLGLUCOSAMINE 2-EPIMERASE"/>
    <property type="match status" value="1"/>
</dbReference>
<evidence type="ECO:0000256" key="5">
    <source>
        <dbReference type="RuleBase" id="RU003513"/>
    </source>
</evidence>
<comment type="caution">
    <text evidence="8">The sequence shown here is derived from an EMBL/GenBank/DDBJ whole genome shotgun (WGS) entry which is preliminary data.</text>
</comment>
<evidence type="ECO:0000256" key="3">
    <source>
        <dbReference type="ARBA" id="ARBA00038209"/>
    </source>
</evidence>
<sequence length="148" mass="16601">MRVLTAFGTRPEAIKMALVVKSLASDLGFEAKVCVTAQHREMLDRVLAIFAIRPDFDLNVMKRGQDLSDITSSVLPGMRDVFKKWLPDILLVHGDTTTTLAASLSAYYARVKVGHVEPGLRTHDKYSPWPEEMRSPIRHRRASQQSAP</sequence>
<comment type="similarity">
    <text evidence="3 5">Belongs to the UDP-N-acetylglucosamine 2-epimerase family.</text>
</comment>
<evidence type="ECO:0000256" key="6">
    <source>
        <dbReference type="SAM" id="MobiDB-lite"/>
    </source>
</evidence>
<dbReference type="PANTHER" id="PTHR43174:SF2">
    <property type="entry name" value="UDP-N-ACETYLGLUCOSAMINE 2-EPIMERASE"/>
    <property type="match status" value="1"/>
</dbReference>
<comment type="catalytic activity">
    <reaction evidence="2">
        <text>UDP-N-acetyl-alpha-D-glucosamine = UDP-N-acetyl-alpha-D-mannosamine</text>
        <dbReference type="Rhea" id="RHEA:17213"/>
        <dbReference type="ChEBI" id="CHEBI:57705"/>
        <dbReference type="ChEBI" id="CHEBI:68623"/>
        <dbReference type="EC" id="5.1.3.14"/>
    </reaction>
</comment>
<dbReference type="EC" id="5.1.3.14" evidence="4"/>
<feature type="region of interest" description="Disordered" evidence="6">
    <location>
        <begin position="124"/>
        <end position="148"/>
    </location>
</feature>
<evidence type="ECO:0000313" key="9">
    <source>
        <dbReference type="Proteomes" id="UP000020218"/>
    </source>
</evidence>
<dbReference type="InterPro" id="IPR003331">
    <property type="entry name" value="UDP_GlcNAc_Epimerase_2_dom"/>
</dbReference>
<evidence type="ECO:0000256" key="1">
    <source>
        <dbReference type="ARBA" id="ARBA00023235"/>
    </source>
</evidence>
<dbReference type="InterPro" id="IPR029767">
    <property type="entry name" value="WecB-like"/>
</dbReference>
<dbReference type="PATRIC" id="fig|1454001.3.peg.1033"/>
<dbReference type="GO" id="GO:0008761">
    <property type="term" value="F:UDP-N-acetylglucosamine 2-epimerase activity"/>
    <property type="evidence" value="ECO:0007669"/>
    <property type="project" value="UniProtKB-EC"/>
</dbReference>
<proteinExistence type="inferred from homology"/>
<accession>A0A011NVH5</accession>
<protein>
    <recommendedName>
        <fullName evidence="4">UDP-N-acetylglucosamine 2-epimerase (non-hydrolyzing)</fullName>
        <ecNumber evidence="4">5.1.3.14</ecNumber>
    </recommendedName>
</protein>
<keyword evidence="9" id="KW-1185">Reference proteome</keyword>
<dbReference type="Gene3D" id="3.40.50.2000">
    <property type="entry name" value="Glycogen Phosphorylase B"/>
    <property type="match status" value="1"/>
</dbReference>
<keyword evidence="1 5" id="KW-0413">Isomerase</keyword>
<gene>
    <name evidence="8" type="primary">wecB</name>
    <name evidence="8" type="ORF">AW08_00894</name>
</gene>
<feature type="compositionally biased region" description="Basic and acidic residues" evidence="6">
    <location>
        <begin position="124"/>
        <end position="135"/>
    </location>
</feature>
<feature type="domain" description="UDP-N-acetylglucosamine 2-epimerase" evidence="7">
    <location>
        <begin position="23"/>
        <end position="133"/>
    </location>
</feature>
<reference evidence="8" key="1">
    <citation type="submission" date="2014-02" db="EMBL/GenBank/DDBJ databases">
        <title>Expanding our view of genomic diversity in Candidatus Accumulibacter clades.</title>
        <authorList>
            <person name="Skennerton C.T."/>
            <person name="Barr J.J."/>
            <person name="Slater F.R."/>
            <person name="Bond P.L."/>
            <person name="Tyson G.W."/>
        </authorList>
    </citation>
    <scope>NUCLEOTIDE SEQUENCE [LARGE SCALE GENOMIC DNA]</scope>
</reference>
<evidence type="ECO:0000313" key="8">
    <source>
        <dbReference type="EMBL" id="EXI68582.1"/>
    </source>
</evidence>
<dbReference type="Proteomes" id="UP000020218">
    <property type="component" value="Unassembled WGS sequence"/>
</dbReference>
<evidence type="ECO:0000256" key="4">
    <source>
        <dbReference type="ARBA" id="ARBA00038858"/>
    </source>
</evidence>
<name>A0A011NVH5_9PROT</name>
<dbReference type="SUPFAM" id="SSF53756">
    <property type="entry name" value="UDP-Glycosyltransferase/glycogen phosphorylase"/>
    <property type="match status" value="1"/>
</dbReference>
<dbReference type="STRING" id="1454001.AW08_00894"/>
<dbReference type="EMBL" id="JFAX01000004">
    <property type="protein sequence ID" value="EXI68582.1"/>
    <property type="molecule type" value="Genomic_DNA"/>
</dbReference>